<dbReference type="GO" id="GO:0005739">
    <property type="term" value="C:mitochondrion"/>
    <property type="evidence" value="ECO:0007669"/>
    <property type="project" value="UniProtKB-SubCell"/>
</dbReference>
<dbReference type="Proteomes" id="UP000887575">
    <property type="component" value="Unassembled WGS sequence"/>
</dbReference>
<evidence type="ECO:0000256" key="8">
    <source>
        <dbReference type="ARBA" id="ARBA00022777"/>
    </source>
</evidence>
<dbReference type="GO" id="GO:0090141">
    <property type="term" value="P:positive regulation of mitochondrial fission"/>
    <property type="evidence" value="ECO:0007669"/>
    <property type="project" value="TreeGrafter"/>
</dbReference>
<evidence type="ECO:0000256" key="10">
    <source>
        <dbReference type="ARBA" id="ARBA00022842"/>
    </source>
</evidence>
<keyword evidence="12" id="KW-0496">Mitochondrion</keyword>
<dbReference type="InterPro" id="IPR000719">
    <property type="entry name" value="Prot_kinase_dom"/>
</dbReference>
<comment type="catalytic activity">
    <reaction evidence="13">
        <text>L-threonyl-[protein] + ATP = O-phospho-L-threonyl-[protein] + ADP + H(+)</text>
        <dbReference type="Rhea" id="RHEA:46608"/>
        <dbReference type="Rhea" id="RHEA-COMP:11060"/>
        <dbReference type="Rhea" id="RHEA-COMP:11605"/>
        <dbReference type="ChEBI" id="CHEBI:15378"/>
        <dbReference type="ChEBI" id="CHEBI:30013"/>
        <dbReference type="ChEBI" id="CHEBI:30616"/>
        <dbReference type="ChEBI" id="CHEBI:61977"/>
        <dbReference type="ChEBI" id="CHEBI:456216"/>
        <dbReference type="EC" id="2.7.11.1"/>
    </reaction>
</comment>
<keyword evidence="5" id="KW-0808">Transferase</keyword>
<evidence type="ECO:0000256" key="4">
    <source>
        <dbReference type="ARBA" id="ARBA00022527"/>
    </source>
</evidence>
<evidence type="ECO:0000256" key="3">
    <source>
        <dbReference type="ARBA" id="ARBA00012513"/>
    </source>
</evidence>
<name>A0AAF3F054_9BILA</name>
<dbReference type="InterPro" id="IPR011009">
    <property type="entry name" value="Kinase-like_dom_sf"/>
</dbReference>
<evidence type="ECO:0000256" key="12">
    <source>
        <dbReference type="ARBA" id="ARBA00023128"/>
    </source>
</evidence>
<evidence type="ECO:0000256" key="1">
    <source>
        <dbReference type="ARBA" id="ARBA00001946"/>
    </source>
</evidence>
<dbReference type="Gene3D" id="1.10.510.10">
    <property type="entry name" value="Transferase(Phosphotransferase) domain 1"/>
    <property type="match status" value="1"/>
</dbReference>
<organism evidence="16 17">
    <name type="scientific">Mesorhabditis belari</name>
    <dbReference type="NCBI Taxonomy" id="2138241"/>
    <lineage>
        <taxon>Eukaryota</taxon>
        <taxon>Metazoa</taxon>
        <taxon>Ecdysozoa</taxon>
        <taxon>Nematoda</taxon>
        <taxon>Chromadorea</taxon>
        <taxon>Rhabditida</taxon>
        <taxon>Rhabditina</taxon>
        <taxon>Rhabditomorpha</taxon>
        <taxon>Rhabditoidea</taxon>
        <taxon>Rhabditidae</taxon>
        <taxon>Mesorhabditinae</taxon>
        <taxon>Mesorhabditis</taxon>
    </lineage>
</organism>
<dbReference type="PANTHER" id="PTHR22972">
    <property type="entry name" value="SERINE/THREONINE PROTEIN KINASE"/>
    <property type="match status" value="1"/>
</dbReference>
<dbReference type="GO" id="GO:0005524">
    <property type="term" value="F:ATP binding"/>
    <property type="evidence" value="ECO:0007669"/>
    <property type="project" value="UniProtKB-KW"/>
</dbReference>
<evidence type="ECO:0000313" key="17">
    <source>
        <dbReference type="WBParaSite" id="MBELARI_LOCUS19887"/>
    </source>
</evidence>
<comment type="catalytic activity">
    <reaction evidence="14">
        <text>L-seryl-[protein] + ATP = O-phospho-L-seryl-[protein] + ADP + H(+)</text>
        <dbReference type="Rhea" id="RHEA:17989"/>
        <dbReference type="Rhea" id="RHEA-COMP:9863"/>
        <dbReference type="Rhea" id="RHEA-COMP:11604"/>
        <dbReference type="ChEBI" id="CHEBI:15378"/>
        <dbReference type="ChEBI" id="CHEBI:29999"/>
        <dbReference type="ChEBI" id="CHEBI:30616"/>
        <dbReference type="ChEBI" id="CHEBI:83421"/>
        <dbReference type="ChEBI" id="CHEBI:456216"/>
        <dbReference type="EC" id="2.7.11.1"/>
    </reaction>
</comment>
<dbReference type="InterPro" id="IPR051511">
    <property type="entry name" value="MitoQC_Scaffold_Kinases"/>
</dbReference>
<keyword evidence="10" id="KW-0460">Magnesium</keyword>
<keyword evidence="16" id="KW-1185">Reference proteome</keyword>
<sequence length="601" mass="68875">MSMKRFAKGALRIANELARHTRLFPRVFQPLVPQITAVVKNLPRAPPRVPRNFIFRFGQNLLRHHRLFSRPFVSIPHYRHLIRSNSRFQNFNHFVKQAKQVGVVERIRDVFATKERYNPALRQDELPERIDAYDIGDFIAKGGNGAVYSLKLRDRQMNLKRASGFTVDPGLAFLPSTSSGVNDLNRDDEFKKYPLALKLMFNYDHELPGEEYLWREMGAELVPLPGSEKKLMGKFGRFALPSSHPNIVKVHTAFVDTMPILADAHIRYPEAIPPLDVDPKTLFVVMKRYRMNLHEYLQLPVSLDVHRGTVMLAQLLEGVTFLHKNCVAQRDMKSDNVLLEFDHYDEIPLLVISDFGCALATSSWKVHYKDDYVDLGGNVATRAPEVITARAGNSSYIDFSMADTWATGGLAYEIYTRRNPFYHRLKSATYGEEELPDLPEPVTFTVKKVVRDLLKRDPKQRVLPSVAANAVVLSLFRFGSNIEQFFSENLFHFEASSLDNMMSRTLRKLSEKAEKSLDDVLMMVTVETIFGRFHQEMSRAEAQVRATFLSRIERSEIWTTIDYFLEPQNLKIGLDLNTNFLKAGIEPTTCPSTENSRVTVK</sequence>
<evidence type="ECO:0000259" key="15">
    <source>
        <dbReference type="PROSITE" id="PS50011"/>
    </source>
</evidence>
<evidence type="ECO:0000256" key="11">
    <source>
        <dbReference type="ARBA" id="ARBA00022946"/>
    </source>
</evidence>
<evidence type="ECO:0000256" key="7">
    <source>
        <dbReference type="ARBA" id="ARBA00022741"/>
    </source>
</evidence>
<evidence type="ECO:0000256" key="14">
    <source>
        <dbReference type="ARBA" id="ARBA00048679"/>
    </source>
</evidence>
<keyword evidence="6" id="KW-0479">Metal-binding</keyword>
<evidence type="ECO:0000256" key="2">
    <source>
        <dbReference type="ARBA" id="ARBA00004173"/>
    </source>
</evidence>
<comment type="cofactor">
    <cofactor evidence="1">
        <name>Mg(2+)</name>
        <dbReference type="ChEBI" id="CHEBI:18420"/>
    </cofactor>
</comment>
<evidence type="ECO:0000313" key="16">
    <source>
        <dbReference type="Proteomes" id="UP000887575"/>
    </source>
</evidence>
<evidence type="ECO:0000256" key="5">
    <source>
        <dbReference type="ARBA" id="ARBA00022679"/>
    </source>
</evidence>
<dbReference type="GO" id="GO:0004674">
    <property type="term" value="F:protein serine/threonine kinase activity"/>
    <property type="evidence" value="ECO:0007669"/>
    <property type="project" value="UniProtKB-KW"/>
</dbReference>
<protein>
    <recommendedName>
        <fullName evidence="3">non-specific serine/threonine protein kinase</fullName>
        <ecNumber evidence="3">2.7.11.1</ecNumber>
    </recommendedName>
</protein>
<dbReference type="GO" id="GO:0046872">
    <property type="term" value="F:metal ion binding"/>
    <property type="evidence" value="ECO:0007669"/>
    <property type="project" value="UniProtKB-KW"/>
</dbReference>
<dbReference type="GO" id="GO:0042981">
    <property type="term" value="P:regulation of apoptotic process"/>
    <property type="evidence" value="ECO:0007669"/>
    <property type="project" value="TreeGrafter"/>
</dbReference>
<feature type="domain" description="Protein kinase" evidence="15">
    <location>
        <begin position="133"/>
        <end position="486"/>
    </location>
</feature>
<keyword evidence="7" id="KW-0547">Nucleotide-binding</keyword>
<dbReference type="GO" id="GO:0000422">
    <property type="term" value="P:autophagy of mitochondrion"/>
    <property type="evidence" value="ECO:0007669"/>
    <property type="project" value="TreeGrafter"/>
</dbReference>
<reference evidence="17" key="1">
    <citation type="submission" date="2024-02" db="UniProtKB">
        <authorList>
            <consortium name="WormBaseParasite"/>
        </authorList>
    </citation>
    <scope>IDENTIFICATION</scope>
</reference>
<evidence type="ECO:0000256" key="9">
    <source>
        <dbReference type="ARBA" id="ARBA00022840"/>
    </source>
</evidence>
<keyword evidence="11" id="KW-0809">Transit peptide</keyword>
<keyword evidence="9" id="KW-0067">ATP-binding</keyword>
<evidence type="ECO:0000256" key="13">
    <source>
        <dbReference type="ARBA" id="ARBA00047899"/>
    </source>
</evidence>
<accession>A0AAF3F054</accession>
<evidence type="ECO:0000256" key="6">
    <source>
        <dbReference type="ARBA" id="ARBA00022723"/>
    </source>
</evidence>
<dbReference type="WBParaSite" id="MBELARI_LOCUS19887">
    <property type="protein sequence ID" value="MBELARI_LOCUS19887"/>
    <property type="gene ID" value="MBELARI_LOCUS19887"/>
</dbReference>
<keyword evidence="8" id="KW-0418">Kinase</keyword>
<dbReference type="Pfam" id="PF00069">
    <property type="entry name" value="Pkinase"/>
    <property type="match status" value="1"/>
</dbReference>
<dbReference type="PROSITE" id="PS50011">
    <property type="entry name" value="PROTEIN_KINASE_DOM"/>
    <property type="match status" value="1"/>
</dbReference>
<proteinExistence type="predicted"/>
<dbReference type="AlphaFoldDB" id="A0AAF3F054"/>
<dbReference type="PANTHER" id="PTHR22972:SF7">
    <property type="entry name" value="SERINE_THREONINE-PROTEIN KINASE PINK1, MITOCHONDRIAL"/>
    <property type="match status" value="1"/>
</dbReference>
<keyword evidence="4" id="KW-0723">Serine/threonine-protein kinase</keyword>
<dbReference type="SMART" id="SM00220">
    <property type="entry name" value="S_TKc"/>
    <property type="match status" value="1"/>
</dbReference>
<dbReference type="EC" id="2.7.11.1" evidence="3"/>
<dbReference type="SUPFAM" id="SSF56112">
    <property type="entry name" value="Protein kinase-like (PK-like)"/>
    <property type="match status" value="1"/>
</dbReference>
<comment type="subcellular location">
    <subcellularLocation>
        <location evidence="2">Mitochondrion</location>
    </subcellularLocation>
</comment>